<comment type="caution">
    <text evidence="1">The sequence shown here is derived from an EMBL/GenBank/DDBJ whole genome shotgun (WGS) entry which is preliminary data.</text>
</comment>
<name>A0A2K3KB73_TRIPR</name>
<keyword evidence="1" id="KW-0808">Transferase</keyword>
<proteinExistence type="predicted"/>
<keyword evidence="1" id="KW-0675">Receptor</keyword>
<dbReference type="PANTHER" id="PTHR36617">
    <property type="entry name" value="PROTEIN, PUTATIVE-RELATED"/>
    <property type="match status" value="1"/>
</dbReference>
<dbReference type="PANTHER" id="PTHR36617:SF5">
    <property type="entry name" value="OS05G0421675 PROTEIN"/>
    <property type="match status" value="1"/>
</dbReference>
<reference evidence="1 2" key="2">
    <citation type="journal article" date="2017" name="Front. Plant Sci.">
        <title>Gene Classification and Mining of Molecular Markers Useful in Red Clover (Trifolium pratense) Breeding.</title>
        <authorList>
            <person name="Istvanek J."/>
            <person name="Dluhosova J."/>
            <person name="Dluhos P."/>
            <person name="Patkova L."/>
            <person name="Nedelnik J."/>
            <person name="Repkova J."/>
        </authorList>
    </citation>
    <scope>NUCLEOTIDE SEQUENCE [LARGE SCALE GENOMIC DNA]</scope>
    <source>
        <strain evidence="2">cv. Tatra</strain>
        <tissue evidence="1">Young leaves</tissue>
    </source>
</reference>
<dbReference type="EMBL" id="ASHM01156166">
    <property type="protein sequence ID" value="PNX63536.1"/>
    <property type="molecule type" value="Genomic_DNA"/>
</dbReference>
<dbReference type="GO" id="GO:0016301">
    <property type="term" value="F:kinase activity"/>
    <property type="evidence" value="ECO:0007669"/>
    <property type="project" value="UniProtKB-KW"/>
</dbReference>
<evidence type="ECO:0000313" key="2">
    <source>
        <dbReference type="Proteomes" id="UP000236291"/>
    </source>
</evidence>
<reference evidence="1 2" key="1">
    <citation type="journal article" date="2014" name="Am. J. Bot.">
        <title>Genome assembly and annotation for red clover (Trifolium pratense; Fabaceae).</title>
        <authorList>
            <person name="Istvanek J."/>
            <person name="Jaros M."/>
            <person name="Krenek A."/>
            <person name="Repkova J."/>
        </authorList>
    </citation>
    <scope>NUCLEOTIDE SEQUENCE [LARGE SCALE GENOMIC DNA]</scope>
    <source>
        <strain evidence="2">cv. Tatra</strain>
        <tissue evidence="1">Young leaves</tissue>
    </source>
</reference>
<evidence type="ECO:0000313" key="1">
    <source>
        <dbReference type="EMBL" id="PNX63536.1"/>
    </source>
</evidence>
<dbReference type="Proteomes" id="UP000236291">
    <property type="component" value="Unassembled WGS sequence"/>
</dbReference>
<sequence>MFTLEWGDGWGGFGVAEEAQSSDRWQWQLDPDIGYTVRGAYQLLMTTIDLVIMDDAVHLIWHPRVPLKVSVFSWRLLRD</sequence>
<organism evidence="1 2">
    <name type="scientific">Trifolium pratense</name>
    <name type="common">Red clover</name>
    <dbReference type="NCBI Taxonomy" id="57577"/>
    <lineage>
        <taxon>Eukaryota</taxon>
        <taxon>Viridiplantae</taxon>
        <taxon>Streptophyta</taxon>
        <taxon>Embryophyta</taxon>
        <taxon>Tracheophyta</taxon>
        <taxon>Spermatophyta</taxon>
        <taxon>Magnoliopsida</taxon>
        <taxon>eudicotyledons</taxon>
        <taxon>Gunneridae</taxon>
        <taxon>Pentapetalae</taxon>
        <taxon>rosids</taxon>
        <taxon>fabids</taxon>
        <taxon>Fabales</taxon>
        <taxon>Fabaceae</taxon>
        <taxon>Papilionoideae</taxon>
        <taxon>50 kb inversion clade</taxon>
        <taxon>NPAAA clade</taxon>
        <taxon>Hologalegina</taxon>
        <taxon>IRL clade</taxon>
        <taxon>Trifolieae</taxon>
        <taxon>Trifolium</taxon>
    </lineage>
</organism>
<dbReference type="AlphaFoldDB" id="A0A2K3KB73"/>
<accession>A0A2K3KB73</accession>
<protein>
    <submittedName>
        <fullName evidence="1">Cysteine-rich receptor-like protein kinase</fullName>
    </submittedName>
</protein>
<feature type="non-terminal residue" evidence="1">
    <location>
        <position position="79"/>
    </location>
</feature>
<gene>
    <name evidence="1" type="ORF">L195_g061676</name>
</gene>
<keyword evidence="1" id="KW-0418">Kinase</keyword>